<dbReference type="Pfam" id="PF00171">
    <property type="entry name" value="Aldedh"/>
    <property type="match status" value="1"/>
</dbReference>
<dbReference type="PROSITE" id="PS00070">
    <property type="entry name" value="ALDEHYDE_DEHYDR_CYS"/>
    <property type="match status" value="1"/>
</dbReference>
<evidence type="ECO:0000259" key="8">
    <source>
        <dbReference type="Pfam" id="PF00171"/>
    </source>
</evidence>
<dbReference type="PIRSF" id="PIRSF036492">
    <property type="entry name" value="ALDH"/>
    <property type="match status" value="1"/>
</dbReference>
<evidence type="ECO:0000256" key="5">
    <source>
        <dbReference type="PIRSR" id="PIRSR036492-1"/>
    </source>
</evidence>
<dbReference type="GO" id="GO:0005737">
    <property type="term" value="C:cytoplasm"/>
    <property type="evidence" value="ECO:0007669"/>
    <property type="project" value="TreeGrafter"/>
</dbReference>
<dbReference type="Gene3D" id="3.40.309.10">
    <property type="entry name" value="Aldehyde Dehydrogenase, Chain A, domain 2"/>
    <property type="match status" value="1"/>
</dbReference>
<dbReference type="EMBL" id="SUMF01000009">
    <property type="protein sequence ID" value="TJZ73577.1"/>
    <property type="molecule type" value="Genomic_DNA"/>
</dbReference>
<dbReference type="GO" id="GO:0004029">
    <property type="term" value="F:aldehyde dehydrogenase (NAD+) activity"/>
    <property type="evidence" value="ECO:0007669"/>
    <property type="project" value="TreeGrafter"/>
</dbReference>
<feature type="domain" description="Aldehyde dehydrogenase" evidence="8">
    <location>
        <begin position="8"/>
        <end position="432"/>
    </location>
</feature>
<dbReference type="InterPro" id="IPR016161">
    <property type="entry name" value="Ald_DH/histidinol_DH"/>
</dbReference>
<dbReference type="InterPro" id="IPR016163">
    <property type="entry name" value="Ald_DH_C"/>
</dbReference>
<keyword evidence="2 4" id="KW-0560">Oxidoreductase</keyword>
<evidence type="ECO:0000256" key="4">
    <source>
        <dbReference type="PIRNR" id="PIRNR036492"/>
    </source>
</evidence>
<proteinExistence type="inferred from homology"/>
<sequence>MTFELEQRFQAQHTAFGQGAAASCQQRRAALAALGRALRAQQDALVAAVNADFGRRPAAETQLLELVPLLDAIRHARKHLHRWMRPRRVAVNGLFRPGRARVLYQPLGVVGIIGAWNYPILLTLSPLVDALAAGNHVMLKPSELAPATAAAIRALIEQVFPPEQVAVIEGGADIAAAFGALPFDHLLFTGSARIARQVLHAAADNLTPVTLELGGKSPALVHASFPMQEAADRICTAKFWNAGQTCVAPDHVLLPETHAAEFLEAAGAVLRLRWPQAADNDDYAHLINDAAAIRLRELLDDALALGARALYPVGEDCRGRAFAPVLLLDCTVDMRVMREEIFGPILPILTYRTPEDALALLAAQPHPLAFYYFDRDRARVDRVLANTASGGVTINDCMFHLAQHNLPFGGVGPSGMGAYHGEDGFRRFSHARGVLLQSRWVAWTMGVFKPPYRPLGRRLVQWLLSRR</sequence>
<gene>
    <name evidence="9" type="ORF">FAZ21_10355</name>
</gene>
<dbReference type="PROSITE" id="PS00687">
    <property type="entry name" value="ALDEHYDE_DEHYDR_GLU"/>
    <property type="match status" value="1"/>
</dbReference>
<accession>A0A4U0PYE9</accession>
<evidence type="ECO:0000256" key="6">
    <source>
        <dbReference type="PROSITE-ProRule" id="PRU10007"/>
    </source>
</evidence>
<dbReference type="PANTHER" id="PTHR43570:SF20">
    <property type="entry name" value="ALDEHYDE DEHYDROGENASE ALDX-RELATED"/>
    <property type="match status" value="1"/>
</dbReference>
<reference evidence="9 10" key="1">
    <citation type="submission" date="2019-04" db="EMBL/GenBank/DDBJ databases">
        <title>Chitiniphilus eburnea sp. nov., a novel chitinolytic bacterium isolated from aquaculture sludge.</title>
        <authorList>
            <person name="Sheng M."/>
        </authorList>
    </citation>
    <scope>NUCLEOTIDE SEQUENCE [LARGE SCALE GENOMIC DNA]</scope>
    <source>
        <strain evidence="9 10">HX-2-15</strain>
    </source>
</reference>
<protein>
    <recommendedName>
        <fullName evidence="4">Aldehyde dehydrogenase</fullName>
    </recommendedName>
</protein>
<evidence type="ECO:0000256" key="3">
    <source>
        <dbReference type="ARBA" id="ARBA00023027"/>
    </source>
</evidence>
<feature type="active site" evidence="5 6">
    <location>
        <position position="212"/>
    </location>
</feature>
<dbReference type="AlphaFoldDB" id="A0A4U0PYE9"/>
<dbReference type="RefSeq" id="WP_136773366.1">
    <property type="nucleotide sequence ID" value="NZ_CP156074.1"/>
</dbReference>
<dbReference type="Gene3D" id="3.40.605.10">
    <property type="entry name" value="Aldehyde Dehydrogenase, Chain A, domain 1"/>
    <property type="match status" value="1"/>
</dbReference>
<keyword evidence="3" id="KW-0520">NAD</keyword>
<organism evidence="9 10">
    <name type="scientific">Chitiniphilus eburneus</name>
    <dbReference type="NCBI Taxonomy" id="2571148"/>
    <lineage>
        <taxon>Bacteria</taxon>
        <taxon>Pseudomonadati</taxon>
        <taxon>Pseudomonadota</taxon>
        <taxon>Betaproteobacteria</taxon>
        <taxon>Neisseriales</taxon>
        <taxon>Chitinibacteraceae</taxon>
        <taxon>Chitiniphilus</taxon>
    </lineage>
</organism>
<dbReference type="InterPro" id="IPR016162">
    <property type="entry name" value="Ald_DH_N"/>
</dbReference>
<dbReference type="InterPro" id="IPR029510">
    <property type="entry name" value="Ald_DH_CS_GLU"/>
</dbReference>
<dbReference type="FunFam" id="3.40.605.10:FF:000004">
    <property type="entry name" value="Aldehyde dehydrogenase"/>
    <property type="match status" value="1"/>
</dbReference>
<evidence type="ECO:0000256" key="2">
    <source>
        <dbReference type="ARBA" id="ARBA00023002"/>
    </source>
</evidence>
<dbReference type="InterPro" id="IPR016160">
    <property type="entry name" value="Ald_DH_CS_CYS"/>
</dbReference>
<comment type="similarity">
    <text evidence="1 4 7">Belongs to the aldehyde dehydrogenase family.</text>
</comment>
<feature type="active site" evidence="5">
    <location>
        <position position="246"/>
    </location>
</feature>
<dbReference type="OrthoDB" id="6187633at2"/>
<dbReference type="Proteomes" id="UP000310016">
    <property type="component" value="Unassembled WGS sequence"/>
</dbReference>
<dbReference type="GO" id="GO:0006081">
    <property type="term" value="P:aldehyde metabolic process"/>
    <property type="evidence" value="ECO:0007669"/>
    <property type="project" value="InterPro"/>
</dbReference>
<dbReference type="SUPFAM" id="SSF53720">
    <property type="entry name" value="ALDH-like"/>
    <property type="match status" value="1"/>
</dbReference>
<name>A0A4U0PYE9_9NEIS</name>
<evidence type="ECO:0000313" key="9">
    <source>
        <dbReference type="EMBL" id="TJZ73577.1"/>
    </source>
</evidence>
<dbReference type="PANTHER" id="PTHR43570">
    <property type="entry name" value="ALDEHYDE DEHYDROGENASE"/>
    <property type="match status" value="1"/>
</dbReference>
<evidence type="ECO:0000256" key="1">
    <source>
        <dbReference type="ARBA" id="ARBA00009986"/>
    </source>
</evidence>
<keyword evidence="10" id="KW-1185">Reference proteome</keyword>
<evidence type="ECO:0000313" key="10">
    <source>
        <dbReference type="Proteomes" id="UP000310016"/>
    </source>
</evidence>
<dbReference type="InterPro" id="IPR012394">
    <property type="entry name" value="Aldehyde_DH_NAD(P)"/>
</dbReference>
<comment type="caution">
    <text evidence="9">The sequence shown here is derived from an EMBL/GenBank/DDBJ whole genome shotgun (WGS) entry which is preliminary data.</text>
</comment>
<evidence type="ECO:0000256" key="7">
    <source>
        <dbReference type="RuleBase" id="RU003345"/>
    </source>
</evidence>
<dbReference type="InterPro" id="IPR015590">
    <property type="entry name" value="Aldehyde_DH_dom"/>
</dbReference>